<dbReference type="PANTHER" id="PTHR34351">
    <property type="entry name" value="SLR1927 PROTEIN-RELATED"/>
    <property type="match status" value="1"/>
</dbReference>
<keyword evidence="2" id="KW-0472">Membrane</keyword>
<keyword evidence="4" id="KW-1185">Reference proteome</keyword>
<feature type="transmembrane region" description="Helical" evidence="2">
    <location>
        <begin position="86"/>
        <end position="107"/>
    </location>
</feature>
<dbReference type="PANTHER" id="PTHR34351:SF2">
    <property type="entry name" value="DUF58 DOMAIN-CONTAINING PROTEIN"/>
    <property type="match status" value="1"/>
</dbReference>
<accession>A0ABY5SBK5</accession>
<feature type="compositionally biased region" description="Gly residues" evidence="1">
    <location>
        <begin position="413"/>
        <end position="435"/>
    </location>
</feature>
<evidence type="ECO:0000313" key="3">
    <source>
        <dbReference type="EMBL" id="UVI30908.1"/>
    </source>
</evidence>
<proteinExistence type="predicted"/>
<dbReference type="EMBL" id="CP091430">
    <property type="protein sequence ID" value="UVI30908.1"/>
    <property type="molecule type" value="Genomic_DNA"/>
</dbReference>
<reference evidence="3" key="1">
    <citation type="submission" date="2022-01" db="EMBL/GenBank/DDBJ databases">
        <title>Paenibacillus spongiae sp. nov., isolated from marine sponge.</title>
        <authorList>
            <person name="Li Z."/>
            <person name="Zhang M."/>
        </authorList>
    </citation>
    <scope>NUCLEOTIDE SEQUENCE</scope>
    <source>
        <strain evidence="3">PHS-Z3</strain>
    </source>
</reference>
<evidence type="ECO:0000256" key="1">
    <source>
        <dbReference type="SAM" id="MobiDB-lite"/>
    </source>
</evidence>
<evidence type="ECO:0000313" key="4">
    <source>
        <dbReference type="Proteomes" id="UP001057877"/>
    </source>
</evidence>
<keyword evidence="2" id="KW-1133">Transmembrane helix</keyword>
<name>A0ABY5SBK5_9BACL</name>
<feature type="region of interest" description="Disordered" evidence="1">
    <location>
        <begin position="413"/>
        <end position="465"/>
    </location>
</feature>
<evidence type="ECO:0000256" key="2">
    <source>
        <dbReference type="SAM" id="Phobius"/>
    </source>
</evidence>
<dbReference type="Proteomes" id="UP001057877">
    <property type="component" value="Chromosome"/>
</dbReference>
<protein>
    <submittedName>
        <fullName evidence="3">DUF58 domain-containing protein</fullName>
    </submittedName>
</protein>
<organism evidence="3 4">
    <name type="scientific">Paenibacillus spongiae</name>
    <dbReference type="NCBI Taxonomy" id="2909671"/>
    <lineage>
        <taxon>Bacteria</taxon>
        <taxon>Bacillati</taxon>
        <taxon>Bacillota</taxon>
        <taxon>Bacilli</taxon>
        <taxon>Bacillales</taxon>
        <taxon>Paenibacillaceae</taxon>
        <taxon>Paenibacillus</taxon>
    </lineage>
</organism>
<feature type="transmembrane region" description="Helical" evidence="2">
    <location>
        <begin position="61"/>
        <end position="80"/>
    </location>
</feature>
<gene>
    <name evidence="3" type="ORF">L1F29_03275</name>
</gene>
<sequence length="558" mass="58652">MKKRKAIIGGPYIAGQNGRGSQNGSLAANGAAARADGSGGFGVLASGLPGSPAAGLRSRHFARLLLLAAAIGCGFALNARSGAAEWLLFSVTSAAAFIGWVLPYALAGTWTVHREQIEQTAYEDGGEMRIRLKLLSSRPLPFMWVSVREELANVAHDRDRTISIPFRTVYIPWLARSRTITYTVTDLRRGVLAFQPVRIEVGDLLGMTVRTFTVPCPGQAVVLPKPPEGERVVSMPGAAPGPMPLGHSQARIAASSPLSAALPVLQAGSGPDSRTYVPGDPLRRINWRAMARGLGMQTRVEQPGQPGESVILLDTSLAAYGRDGRLFDASVGRAAMAIHYAVRAGRSVTVLYSGIRLHVRADDPAQLRRALEELARIRAEDVMPLSERLREIMAKLPRGADIICITAEEDGEPAGGTVTGAGTEGATGAGSGSGSGAKAATGAGSGSGSRAKVGTGADAGLGSRAKAETNSDAFTAADAAAIDRVEAIRQAARLAAVRGGALYLWLGCEWSDPAAREQIWRSSLQNADCRLSILPMPADYMRQPVVMEGGERDGFMVQ</sequence>
<keyword evidence="2" id="KW-0812">Transmembrane</keyword>
<dbReference type="RefSeq" id="WP_258386972.1">
    <property type="nucleotide sequence ID" value="NZ_CP091430.1"/>
</dbReference>